<evidence type="ECO:0008006" key="3">
    <source>
        <dbReference type="Google" id="ProtNLM"/>
    </source>
</evidence>
<name>A0A2A4G8A9_9FLAO</name>
<proteinExistence type="predicted"/>
<dbReference type="InterPro" id="IPR014825">
    <property type="entry name" value="DNA_alkylation"/>
</dbReference>
<dbReference type="InterPro" id="IPR016024">
    <property type="entry name" value="ARM-type_fold"/>
</dbReference>
<dbReference type="AlphaFoldDB" id="A0A2A4G8A9"/>
<dbReference type="EMBL" id="NBWU01000003">
    <property type="protein sequence ID" value="PCE64218.1"/>
    <property type="molecule type" value="Genomic_DNA"/>
</dbReference>
<dbReference type="PANTHER" id="PTHR34070:SF1">
    <property type="entry name" value="DNA ALKYLATION REPAIR PROTEIN"/>
    <property type="match status" value="1"/>
</dbReference>
<dbReference type="OrthoDB" id="9775346at2"/>
<sequence>MDHYRLQQLFQEAANPLRAQAMSAYMRNQFPYLGIKSPERKTLQKPFLIKTARPDIAEIDTILRELWLWPEREYKYFALDLLTKYTKQWQPSHLRLFEFMVLQESWWDTVDLIASKLMGSFFKLYPQQIEASTQQWLTSGNMWLQRSCLLYQLTYKSETDTKRLAYFIAQLQPSDEFFLNKASGWALRQYSKTDPEWVRHFVSNTTLSPMAVKEGTRLLGK</sequence>
<evidence type="ECO:0000313" key="2">
    <source>
        <dbReference type="Proteomes" id="UP000219559"/>
    </source>
</evidence>
<dbReference type="PANTHER" id="PTHR34070">
    <property type="entry name" value="ARMADILLO-TYPE FOLD"/>
    <property type="match status" value="1"/>
</dbReference>
<dbReference type="Proteomes" id="UP000219559">
    <property type="component" value="Unassembled WGS sequence"/>
</dbReference>
<reference evidence="1 2" key="1">
    <citation type="submission" date="2017-04" db="EMBL/GenBank/DDBJ databases">
        <title>A new member of the family Flavobacteriaceae isolated from ascidians.</title>
        <authorList>
            <person name="Chen L."/>
        </authorList>
    </citation>
    <scope>NUCLEOTIDE SEQUENCE [LARGE SCALE GENOMIC DNA]</scope>
    <source>
        <strain evidence="1 2">HQA918</strain>
    </source>
</reference>
<dbReference type="CDD" id="cd07064">
    <property type="entry name" value="AlkD_like_1"/>
    <property type="match status" value="1"/>
</dbReference>
<dbReference type="SUPFAM" id="SSF48371">
    <property type="entry name" value="ARM repeat"/>
    <property type="match status" value="1"/>
</dbReference>
<comment type="caution">
    <text evidence="1">The sequence shown here is derived from an EMBL/GenBank/DDBJ whole genome shotgun (WGS) entry which is preliminary data.</text>
</comment>
<accession>A0A2A4G8A9</accession>
<gene>
    <name evidence="1" type="ORF">B7P33_07905</name>
</gene>
<evidence type="ECO:0000313" key="1">
    <source>
        <dbReference type="EMBL" id="PCE64218.1"/>
    </source>
</evidence>
<dbReference type="Gene3D" id="1.25.40.290">
    <property type="entry name" value="ARM repeat domains"/>
    <property type="match status" value="1"/>
</dbReference>
<dbReference type="Gene3D" id="1.20.1660.10">
    <property type="entry name" value="Hypothetical protein (EF3068)"/>
    <property type="match status" value="1"/>
</dbReference>
<organism evidence="1 2">
    <name type="scientific">Sediminicola luteus</name>
    <dbReference type="NCBI Taxonomy" id="319238"/>
    <lineage>
        <taxon>Bacteria</taxon>
        <taxon>Pseudomonadati</taxon>
        <taxon>Bacteroidota</taxon>
        <taxon>Flavobacteriia</taxon>
        <taxon>Flavobacteriales</taxon>
        <taxon>Flavobacteriaceae</taxon>
        <taxon>Sediminicola</taxon>
    </lineage>
</organism>
<protein>
    <recommendedName>
        <fullName evidence="3">DNA alkylation repair protein</fullName>
    </recommendedName>
</protein>
<dbReference type="RefSeq" id="WP_097440342.1">
    <property type="nucleotide sequence ID" value="NZ_KZ300476.1"/>
</dbReference>
<keyword evidence="2" id="KW-1185">Reference proteome</keyword>
<dbReference type="Pfam" id="PF08713">
    <property type="entry name" value="DNA_alkylation"/>
    <property type="match status" value="1"/>
</dbReference>